<evidence type="ECO:0000256" key="7">
    <source>
        <dbReference type="ARBA" id="ARBA00022833"/>
    </source>
</evidence>
<evidence type="ECO:0000256" key="2">
    <source>
        <dbReference type="ARBA" id="ARBA00018391"/>
    </source>
</evidence>
<dbReference type="SMART" id="SM00770">
    <property type="entry name" value="Zn_dep_PLPC"/>
    <property type="match status" value="1"/>
</dbReference>
<comment type="caution">
    <text evidence="10">The sequence shown here is derived from an EMBL/GenBank/DDBJ whole genome shotgun (WGS) entry which is preliminary data.</text>
</comment>
<accession>A0A9J6P335</accession>
<evidence type="ECO:0000256" key="5">
    <source>
        <dbReference type="ARBA" id="ARBA00022729"/>
    </source>
</evidence>
<gene>
    <name evidence="10" type="ORF">KDK92_12850</name>
</gene>
<proteinExistence type="predicted"/>
<dbReference type="Gene3D" id="1.10.575.10">
    <property type="entry name" value="P1 Nuclease"/>
    <property type="match status" value="1"/>
</dbReference>
<evidence type="ECO:0000256" key="8">
    <source>
        <dbReference type="ARBA" id="ARBA00031285"/>
    </source>
</evidence>
<feature type="domain" description="Zn-dependent PLC" evidence="9">
    <location>
        <begin position="22"/>
        <end position="234"/>
    </location>
</feature>
<evidence type="ECO:0000256" key="4">
    <source>
        <dbReference type="ARBA" id="ARBA00022723"/>
    </source>
</evidence>
<name>A0A9J6P335_9CLOT</name>
<keyword evidence="7" id="KW-0862">Zinc</keyword>
<evidence type="ECO:0000256" key="1">
    <source>
        <dbReference type="ARBA" id="ARBA00012018"/>
    </source>
</evidence>
<keyword evidence="6" id="KW-0378">Hydrolase</keyword>
<dbReference type="EC" id="3.1.4.3" evidence="1"/>
<dbReference type="Proteomes" id="UP001056429">
    <property type="component" value="Unassembled WGS sequence"/>
</dbReference>
<dbReference type="InterPro" id="IPR008947">
    <property type="entry name" value="PLipase_C/P1_nuclease_dom_sf"/>
</dbReference>
<dbReference type="InterPro" id="IPR001531">
    <property type="entry name" value="Zn_PLipaseC"/>
</dbReference>
<dbReference type="GO" id="GO:0008270">
    <property type="term" value="F:zinc ion binding"/>
    <property type="evidence" value="ECO:0007669"/>
    <property type="project" value="InterPro"/>
</dbReference>
<keyword evidence="11" id="KW-1185">Reference proteome</keyword>
<dbReference type="EMBL" id="JAGSOJ010000002">
    <property type="protein sequence ID" value="MCM1990614.1"/>
    <property type="molecule type" value="Genomic_DNA"/>
</dbReference>
<dbReference type="GO" id="GO:0034480">
    <property type="term" value="F:phosphatidylcholine phospholipase C activity"/>
    <property type="evidence" value="ECO:0007669"/>
    <property type="project" value="UniProtKB-EC"/>
</dbReference>
<dbReference type="RefSeq" id="WP_250859687.1">
    <property type="nucleotide sequence ID" value="NZ_JAGSOJ010000002.1"/>
</dbReference>
<reference evidence="10" key="2">
    <citation type="submission" date="2021-04" db="EMBL/GenBank/DDBJ databases">
        <authorList>
            <person name="Dong X."/>
        </authorList>
    </citation>
    <scope>NUCLEOTIDE SEQUENCE</scope>
    <source>
        <strain evidence="10">ZWT</strain>
    </source>
</reference>
<organism evidence="10 11">
    <name type="scientific">Oceanirhabdus seepicola</name>
    <dbReference type="NCBI Taxonomy" id="2828781"/>
    <lineage>
        <taxon>Bacteria</taxon>
        <taxon>Bacillati</taxon>
        <taxon>Bacillota</taxon>
        <taxon>Clostridia</taxon>
        <taxon>Eubacteriales</taxon>
        <taxon>Clostridiaceae</taxon>
        <taxon>Oceanirhabdus</taxon>
    </lineage>
</organism>
<evidence type="ECO:0000256" key="3">
    <source>
        <dbReference type="ARBA" id="ARBA00022525"/>
    </source>
</evidence>
<dbReference type="CDD" id="cd11009">
    <property type="entry name" value="Zn_dep_PLPC"/>
    <property type="match status" value="1"/>
</dbReference>
<evidence type="ECO:0000313" key="11">
    <source>
        <dbReference type="Proteomes" id="UP001056429"/>
    </source>
</evidence>
<dbReference type="SUPFAM" id="SSF48537">
    <property type="entry name" value="Phospholipase C/P1 nuclease"/>
    <property type="match status" value="1"/>
</dbReference>
<protein>
    <recommendedName>
        <fullName evidence="2">Phospholipase C</fullName>
        <ecNumber evidence="1">3.1.4.3</ecNumber>
    </recommendedName>
    <alternativeName>
        <fullName evidence="8">Phosphatidylcholine cholinephosphohydrolase</fullName>
    </alternativeName>
</protein>
<dbReference type="InterPro" id="IPR029002">
    <property type="entry name" value="PLPC/GPLD1"/>
</dbReference>
<reference evidence="10" key="1">
    <citation type="journal article" date="2021" name="mSystems">
        <title>Bacteria and Archaea Synergistically Convert Glycine Betaine to Biogenic Methane in the Formosa Cold Seep of the South China Sea.</title>
        <authorList>
            <person name="Li L."/>
            <person name="Zhang W."/>
            <person name="Zhang S."/>
            <person name="Song L."/>
            <person name="Sun Q."/>
            <person name="Zhang H."/>
            <person name="Xiang H."/>
            <person name="Dong X."/>
        </authorList>
    </citation>
    <scope>NUCLEOTIDE SEQUENCE</scope>
    <source>
        <strain evidence="10">ZWT</strain>
    </source>
</reference>
<sequence>MKKIVGRAYSGMINSVLKGINPLKKRIVDTPCLVHIMINNGSIEELKILGYHKEFSWFNEYKQYVNSGVVWADQDFKSINHFFHHKKRRGLFGFKDAYGLFSEYYEEAIDRAKHNDYKKSMFYLGAALHLLHDSTVPHHVLNKLLLNHRKFEKWIIKNFAKKGTRIVTREALMYDKVESYVFNNVEFSYKTYIDSKKIKNEDERYHFIGRKIIKRSQSSTAGLLIKFYNDNLKT</sequence>
<dbReference type="AlphaFoldDB" id="A0A9J6P335"/>
<dbReference type="PROSITE" id="PS51346">
    <property type="entry name" value="PROKAR_ZN_DEPEND_PLPC_2"/>
    <property type="match status" value="1"/>
</dbReference>
<keyword evidence="3" id="KW-0964">Secreted</keyword>
<evidence type="ECO:0000313" key="10">
    <source>
        <dbReference type="EMBL" id="MCM1990614.1"/>
    </source>
</evidence>
<evidence type="ECO:0000256" key="6">
    <source>
        <dbReference type="ARBA" id="ARBA00022801"/>
    </source>
</evidence>
<keyword evidence="4" id="KW-0479">Metal-binding</keyword>
<dbReference type="Pfam" id="PF00882">
    <property type="entry name" value="Zn_dep_PLPC"/>
    <property type="match status" value="1"/>
</dbReference>
<evidence type="ECO:0000259" key="9">
    <source>
        <dbReference type="PROSITE" id="PS51346"/>
    </source>
</evidence>
<keyword evidence="5" id="KW-0732">Signal</keyword>